<sequence length="73" mass="8173">MLQCAASMNVGVGSFCDPVGLDGLAHFLGIAFFLILLFYLLFHGGSRNAFTDYEMTNYFFDVNTDCFEEALDR</sequence>
<evidence type="ECO:0000256" key="6">
    <source>
        <dbReference type="ARBA" id="ARBA00023049"/>
    </source>
</evidence>
<dbReference type="SUPFAM" id="SSF63411">
    <property type="entry name" value="LuxS/MPP-like metallohydrolase"/>
    <property type="match status" value="1"/>
</dbReference>
<keyword evidence="7" id="KW-0472">Membrane</keyword>
<dbReference type="Proteomes" id="UP000593575">
    <property type="component" value="Unassembled WGS sequence"/>
</dbReference>
<evidence type="ECO:0000259" key="8">
    <source>
        <dbReference type="Pfam" id="PF00675"/>
    </source>
</evidence>
<dbReference type="GO" id="GO:0043171">
    <property type="term" value="P:peptide catabolic process"/>
    <property type="evidence" value="ECO:0007669"/>
    <property type="project" value="TreeGrafter"/>
</dbReference>
<name>A0A7J9IMV1_9ROSI</name>
<dbReference type="PANTHER" id="PTHR43690">
    <property type="entry name" value="NARDILYSIN"/>
    <property type="match status" value="1"/>
</dbReference>
<dbReference type="InterPro" id="IPR050626">
    <property type="entry name" value="Peptidase_M16"/>
</dbReference>
<dbReference type="PANTHER" id="PTHR43690:SF18">
    <property type="entry name" value="INSULIN-DEGRADING ENZYME-RELATED"/>
    <property type="match status" value="1"/>
</dbReference>
<dbReference type="GO" id="GO:0004222">
    <property type="term" value="F:metalloendopeptidase activity"/>
    <property type="evidence" value="ECO:0007669"/>
    <property type="project" value="TreeGrafter"/>
</dbReference>
<evidence type="ECO:0000313" key="9">
    <source>
        <dbReference type="EMBL" id="MBA0823467.1"/>
    </source>
</evidence>
<dbReference type="Gene3D" id="3.30.830.10">
    <property type="entry name" value="Metalloenzyme, LuxS/M16 peptidase-like"/>
    <property type="match status" value="1"/>
</dbReference>
<evidence type="ECO:0000256" key="5">
    <source>
        <dbReference type="ARBA" id="ARBA00022833"/>
    </source>
</evidence>
<evidence type="ECO:0000256" key="2">
    <source>
        <dbReference type="ARBA" id="ARBA00022670"/>
    </source>
</evidence>
<protein>
    <recommendedName>
        <fullName evidence="8">Peptidase M16 N-terminal domain-containing protein</fullName>
    </recommendedName>
</protein>
<keyword evidence="4" id="KW-0378">Hydrolase</keyword>
<evidence type="ECO:0000313" key="10">
    <source>
        <dbReference type="Proteomes" id="UP000593575"/>
    </source>
</evidence>
<organism evidence="9 10">
    <name type="scientific">Gossypium armourianum</name>
    <dbReference type="NCBI Taxonomy" id="34283"/>
    <lineage>
        <taxon>Eukaryota</taxon>
        <taxon>Viridiplantae</taxon>
        <taxon>Streptophyta</taxon>
        <taxon>Embryophyta</taxon>
        <taxon>Tracheophyta</taxon>
        <taxon>Spermatophyta</taxon>
        <taxon>Magnoliopsida</taxon>
        <taxon>eudicotyledons</taxon>
        <taxon>Gunneridae</taxon>
        <taxon>Pentapetalae</taxon>
        <taxon>rosids</taxon>
        <taxon>malvids</taxon>
        <taxon>Malvales</taxon>
        <taxon>Malvaceae</taxon>
        <taxon>Malvoideae</taxon>
        <taxon>Gossypium</taxon>
    </lineage>
</organism>
<dbReference type="InterPro" id="IPR011249">
    <property type="entry name" value="Metalloenz_LuxS/M16"/>
</dbReference>
<dbReference type="Pfam" id="PF00675">
    <property type="entry name" value="Peptidase_M16"/>
    <property type="match status" value="1"/>
</dbReference>
<keyword evidence="6" id="KW-0482">Metalloprotease</keyword>
<keyword evidence="3" id="KW-0479">Metal-binding</keyword>
<feature type="transmembrane region" description="Helical" evidence="7">
    <location>
        <begin position="24"/>
        <end position="42"/>
    </location>
</feature>
<keyword evidence="7" id="KW-0812">Transmembrane</keyword>
<dbReference type="EMBL" id="JABFAE010000002">
    <property type="protein sequence ID" value="MBA0823467.1"/>
    <property type="molecule type" value="Genomic_DNA"/>
</dbReference>
<evidence type="ECO:0000256" key="4">
    <source>
        <dbReference type="ARBA" id="ARBA00022801"/>
    </source>
</evidence>
<evidence type="ECO:0000256" key="1">
    <source>
        <dbReference type="ARBA" id="ARBA00007261"/>
    </source>
</evidence>
<dbReference type="GO" id="GO:0005739">
    <property type="term" value="C:mitochondrion"/>
    <property type="evidence" value="ECO:0007669"/>
    <property type="project" value="TreeGrafter"/>
</dbReference>
<dbReference type="AlphaFoldDB" id="A0A7J9IMV1"/>
<evidence type="ECO:0000256" key="3">
    <source>
        <dbReference type="ARBA" id="ARBA00022723"/>
    </source>
</evidence>
<dbReference type="GO" id="GO:0005829">
    <property type="term" value="C:cytosol"/>
    <property type="evidence" value="ECO:0007669"/>
    <property type="project" value="TreeGrafter"/>
</dbReference>
<proteinExistence type="inferred from homology"/>
<dbReference type="GO" id="GO:0046872">
    <property type="term" value="F:metal ion binding"/>
    <property type="evidence" value="ECO:0007669"/>
    <property type="project" value="UniProtKB-KW"/>
</dbReference>
<feature type="domain" description="Peptidase M16 N-terminal" evidence="8">
    <location>
        <begin position="3"/>
        <end position="73"/>
    </location>
</feature>
<comment type="similarity">
    <text evidence="1">Belongs to the peptidase M16 family.</text>
</comment>
<reference evidence="9 10" key="1">
    <citation type="journal article" date="2019" name="Genome Biol. Evol.">
        <title>Insights into the evolution of the New World diploid cottons (Gossypium, subgenus Houzingenia) based on genome sequencing.</title>
        <authorList>
            <person name="Grover C.E."/>
            <person name="Arick M.A. 2nd"/>
            <person name="Thrash A."/>
            <person name="Conover J.L."/>
            <person name="Sanders W.S."/>
            <person name="Peterson D.G."/>
            <person name="Frelichowski J.E."/>
            <person name="Scheffler J.A."/>
            <person name="Scheffler B.E."/>
            <person name="Wendel J.F."/>
        </authorList>
    </citation>
    <scope>NUCLEOTIDE SEQUENCE [LARGE SCALE GENOMIC DNA]</scope>
    <source>
        <strain evidence="9">6</strain>
        <tissue evidence="9">Leaf</tissue>
    </source>
</reference>
<accession>A0A7J9IMV1</accession>
<keyword evidence="5" id="KW-0862">Zinc</keyword>
<dbReference type="InterPro" id="IPR011765">
    <property type="entry name" value="Pept_M16_N"/>
</dbReference>
<comment type="caution">
    <text evidence="9">The sequence shown here is derived from an EMBL/GenBank/DDBJ whole genome shotgun (WGS) entry which is preliminary data.</text>
</comment>
<dbReference type="GO" id="GO:0051603">
    <property type="term" value="P:proteolysis involved in protein catabolic process"/>
    <property type="evidence" value="ECO:0007669"/>
    <property type="project" value="TreeGrafter"/>
</dbReference>
<keyword evidence="2" id="KW-0645">Protease</keyword>
<keyword evidence="7" id="KW-1133">Transmembrane helix</keyword>
<evidence type="ECO:0000256" key="7">
    <source>
        <dbReference type="SAM" id="Phobius"/>
    </source>
</evidence>
<keyword evidence="10" id="KW-1185">Reference proteome</keyword>
<gene>
    <name evidence="9" type="ORF">Goarm_020197</name>
</gene>